<dbReference type="CDD" id="cd01109">
    <property type="entry name" value="HTH_YyaN"/>
    <property type="match status" value="1"/>
</dbReference>
<dbReference type="GO" id="GO:0003677">
    <property type="term" value="F:DNA binding"/>
    <property type="evidence" value="ECO:0007669"/>
    <property type="project" value="UniProtKB-KW"/>
</dbReference>
<keyword evidence="2" id="KW-0175">Coiled coil</keyword>
<sequence>MNIDEVAKHFHITKSKLRYYEKNGVIRKIARDKNDNRLYTKEDLLWIEFFLNLKGTGMSLKDIKHYISLKKGGIETVDERKDILLDHIELIDEKIQELILTKKDLQKQIKKYDDEKGVCIIKCSSDRKN</sequence>
<keyword evidence="1" id="KW-0238">DNA-binding</keyword>
<dbReference type="Gene3D" id="1.10.1660.10">
    <property type="match status" value="1"/>
</dbReference>
<keyword evidence="5" id="KW-1185">Reference proteome</keyword>
<dbReference type="eggNOG" id="COG0789">
    <property type="taxonomic scope" value="Bacteria"/>
</dbReference>
<dbReference type="GO" id="GO:0003700">
    <property type="term" value="F:DNA-binding transcription factor activity"/>
    <property type="evidence" value="ECO:0007669"/>
    <property type="project" value="InterPro"/>
</dbReference>
<dbReference type="Proteomes" id="UP000006875">
    <property type="component" value="Chromosome"/>
</dbReference>
<evidence type="ECO:0000256" key="1">
    <source>
        <dbReference type="ARBA" id="ARBA00023125"/>
    </source>
</evidence>
<evidence type="ECO:0000256" key="2">
    <source>
        <dbReference type="SAM" id="Coils"/>
    </source>
</evidence>
<dbReference type="EMBL" id="CP002281">
    <property type="protein sequence ID" value="ADO82761.1"/>
    <property type="molecule type" value="Genomic_DNA"/>
</dbReference>
<dbReference type="PROSITE" id="PS50937">
    <property type="entry name" value="HTH_MERR_2"/>
    <property type="match status" value="1"/>
</dbReference>
<dbReference type="PANTHER" id="PTHR30204:SF82">
    <property type="entry name" value="TRANSCRIPTIONAL REGULATOR, MERR FAMILY"/>
    <property type="match status" value="1"/>
</dbReference>
<dbReference type="PANTHER" id="PTHR30204">
    <property type="entry name" value="REDOX-CYCLING DRUG-SENSING TRANSCRIPTIONAL ACTIVATOR SOXR"/>
    <property type="match status" value="1"/>
</dbReference>
<evidence type="ECO:0000313" key="4">
    <source>
        <dbReference type="EMBL" id="ADO82761.1"/>
    </source>
</evidence>
<protein>
    <submittedName>
        <fullName evidence="4">Transcriptional regulator, MerR family</fullName>
    </submittedName>
</protein>
<dbReference type="KEGG" id="ipo:Ilyop_0979"/>
<evidence type="ECO:0000259" key="3">
    <source>
        <dbReference type="PROSITE" id="PS50937"/>
    </source>
</evidence>
<evidence type="ECO:0000313" key="5">
    <source>
        <dbReference type="Proteomes" id="UP000006875"/>
    </source>
</evidence>
<dbReference type="HOGENOM" id="CLU_060077_8_3_0"/>
<feature type="coiled-coil region" evidence="2">
    <location>
        <begin position="88"/>
        <end position="115"/>
    </location>
</feature>
<dbReference type="AlphaFoldDB" id="E3H962"/>
<dbReference type="InterPro" id="IPR009061">
    <property type="entry name" value="DNA-bd_dom_put_sf"/>
</dbReference>
<proteinExistence type="predicted"/>
<dbReference type="SUPFAM" id="SSF46955">
    <property type="entry name" value="Putative DNA-binding domain"/>
    <property type="match status" value="1"/>
</dbReference>
<organism evidence="4 5">
    <name type="scientific">Ilyobacter polytropus (strain ATCC 51220 / DSM 2926 / LMG 16218 / CuHBu1)</name>
    <dbReference type="NCBI Taxonomy" id="572544"/>
    <lineage>
        <taxon>Bacteria</taxon>
        <taxon>Fusobacteriati</taxon>
        <taxon>Fusobacteriota</taxon>
        <taxon>Fusobacteriia</taxon>
        <taxon>Fusobacteriales</taxon>
        <taxon>Fusobacteriaceae</taxon>
        <taxon>Ilyobacter</taxon>
    </lineage>
</organism>
<name>E3H962_ILYPC</name>
<accession>E3H962</accession>
<feature type="domain" description="HTH merR-type" evidence="3">
    <location>
        <begin position="1"/>
        <end position="69"/>
    </location>
</feature>
<dbReference type="InterPro" id="IPR047057">
    <property type="entry name" value="MerR_fam"/>
</dbReference>
<gene>
    <name evidence="4" type="ordered locus">Ilyop_0979</name>
</gene>
<dbReference type="Pfam" id="PF13411">
    <property type="entry name" value="MerR_1"/>
    <property type="match status" value="1"/>
</dbReference>
<reference evidence="4 5" key="1">
    <citation type="journal article" date="2010" name="Stand. Genomic Sci.">
        <title>Complete genome sequence of Ilyobacter polytropus type strain (CuHbu1).</title>
        <authorList>
            <person name="Sikorski J."/>
            <person name="Chertkov O."/>
            <person name="Lapidus A."/>
            <person name="Nolan M."/>
            <person name="Lucas S."/>
            <person name="Del Rio T.G."/>
            <person name="Tice H."/>
            <person name="Cheng J.F."/>
            <person name="Tapia R."/>
            <person name="Han C."/>
            <person name="Goodwin L."/>
            <person name="Pitluck S."/>
            <person name="Liolios K."/>
            <person name="Ivanova N."/>
            <person name="Mavromatis K."/>
            <person name="Mikhailova N."/>
            <person name="Pati A."/>
            <person name="Chen A."/>
            <person name="Palaniappan K."/>
            <person name="Land M."/>
            <person name="Hauser L."/>
            <person name="Chang Y.J."/>
            <person name="Jeffries C.D."/>
            <person name="Brambilla E."/>
            <person name="Yasawong M."/>
            <person name="Rohde M."/>
            <person name="Pukall R."/>
            <person name="Spring S."/>
            <person name="Goker M."/>
            <person name="Woyke T."/>
            <person name="Bristow J."/>
            <person name="Eisen J.A."/>
            <person name="Markowitz V."/>
            <person name="Hugenholtz P."/>
            <person name="Kyrpides N.C."/>
            <person name="Klenk H.P."/>
        </authorList>
    </citation>
    <scope>NUCLEOTIDE SEQUENCE [LARGE SCALE GENOMIC DNA]</scope>
    <source>
        <strain evidence="5">ATCC 51220 / DSM 2926 / LMG 16218 / CuHBu1</strain>
    </source>
</reference>
<dbReference type="RefSeq" id="WP_013387429.1">
    <property type="nucleotide sequence ID" value="NC_014632.1"/>
</dbReference>
<dbReference type="STRING" id="572544.Ilyop_0979"/>
<dbReference type="OrthoDB" id="9811174at2"/>
<dbReference type="SMART" id="SM00422">
    <property type="entry name" value="HTH_MERR"/>
    <property type="match status" value="1"/>
</dbReference>
<dbReference type="InterPro" id="IPR000551">
    <property type="entry name" value="MerR-type_HTH_dom"/>
</dbReference>